<accession>A0A832A3R7</accession>
<dbReference type="AlphaFoldDB" id="A0A832A3R7"/>
<comment type="caution">
    <text evidence="2">The sequence shown here is derived from an EMBL/GenBank/DDBJ whole genome shotgun (WGS) entry which is preliminary data.</text>
</comment>
<reference evidence="2" key="1">
    <citation type="journal article" date="2020" name="mSystems">
        <title>Genome- and Community-Level Interaction Insights into Carbon Utilization and Element Cycling Functions of Hydrothermarchaeota in Hydrothermal Sediment.</title>
        <authorList>
            <person name="Zhou Z."/>
            <person name="Liu Y."/>
            <person name="Xu W."/>
            <person name="Pan J."/>
            <person name="Luo Z.H."/>
            <person name="Li M."/>
        </authorList>
    </citation>
    <scope>NUCLEOTIDE SEQUENCE [LARGE SCALE GENOMIC DNA]</scope>
    <source>
        <strain evidence="2">SpSt-456</strain>
    </source>
</reference>
<protein>
    <submittedName>
        <fullName evidence="2">Uncharacterized protein</fullName>
    </submittedName>
</protein>
<name>A0A832A3R7_9BACT</name>
<evidence type="ECO:0000313" key="2">
    <source>
        <dbReference type="EMBL" id="HFK96169.1"/>
    </source>
</evidence>
<feature type="region of interest" description="Disordered" evidence="1">
    <location>
        <begin position="1"/>
        <end position="34"/>
    </location>
</feature>
<evidence type="ECO:0000256" key="1">
    <source>
        <dbReference type="SAM" id="MobiDB-lite"/>
    </source>
</evidence>
<sequence>MSVFRAADGALGPSGGAPKRGGAACERHPKGSVTERLSEERPFVALAPFLRADSRVVTLGVRPTLGDYTAEERRLLRQARRVLFPTMRFADVLEGGGCRCFPSAATYRYQRWRPLQWSLGAFLNLPMVRSRLCYGEKAKREIPRMFQPPFRVLGPRSGRDPVVLVDSWAAWEAVAQQENPVIVSEWVDYRWRHDVWVAAGTVLAWRRVPWDGLSDADAIPWVSGCPDAAASPVAERSLWVCRRAGIDDGVLVWGVRDGLEAFFFEGMKRPPPTLKNAETRSTRPALIFSALIENLDSTHDHHERGKQP</sequence>
<proteinExistence type="predicted"/>
<organism evidence="2">
    <name type="scientific">Desulfacinum infernum</name>
    <dbReference type="NCBI Taxonomy" id="35837"/>
    <lineage>
        <taxon>Bacteria</taxon>
        <taxon>Pseudomonadati</taxon>
        <taxon>Thermodesulfobacteriota</taxon>
        <taxon>Syntrophobacteria</taxon>
        <taxon>Syntrophobacterales</taxon>
        <taxon>Syntrophobacteraceae</taxon>
        <taxon>Desulfacinum</taxon>
    </lineage>
</organism>
<gene>
    <name evidence="2" type="ORF">ENS06_02455</name>
</gene>
<dbReference type="EMBL" id="DSTK01000009">
    <property type="protein sequence ID" value="HFK96169.1"/>
    <property type="molecule type" value="Genomic_DNA"/>
</dbReference>